<evidence type="ECO:0000313" key="1">
    <source>
        <dbReference type="EMBL" id="MBF1713172.1"/>
    </source>
</evidence>
<reference evidence="1" key="1">
    <citation type="submission" date="2020-04" db="EMBL/GenBank/DDBJ databases">
        <title>Deep metagenomics examines the oral microbiome during advanced dental caries in children, revealing novel taxa and co-occurrences with host molecules.</title>
        <authorList>
            <person name="Baker J.L."/>
            <person name="Morton J.T."/>
            <person name="Dinis M."/>
            <person name="Alvarez R."/>
            <person name="Tran N.C."/>
            <person name="Knight R."/>
            <person name="Edlund A."/>
        </authorList>
    </citation>
    <scope>NUCLEOTIDE SEQUENCE</scope>
    <source>
        <strain evidence="1">JCVI_23_bin.22</strain>
    </source>
</reference>
<organism evidence="1 2">
    <name type="scientific">Streptococcus intermedius</name>
    <dbReference type="NCBI Taxonomy" id="1338"/>
    <lineage>
        <taxon>Bacteria</taxon>
        <taxon>Bacillati</taxon>
        <taxon>Bacillota</taxon>
        <taxon>Bacilli</taxon>
        <taxon>Lactobacillales</taxon>
        <taxon>Streptococcaceae</taxon>
        <taxon>Streptococcus</taxon>
        <taxon>Streptococcus anginosus group</taxon>
    </lineage>
</organism>
<proteinExistence type="predicted"/>
<comment type="caution">
    <text evidence="1">The sequence shown here is derived from an EMBL/GenBank/DDBJ whole genome shotgun (WGS) entry which is preliminary data.</text>
</comment>
<name>A0A930RDD1_STRIT</name>
<dbReference type="Proteomes" id="UP000721045">
    <property type="component" value="Unassembled WGS sequence"/>
</dbReference>
<accession>A0A930RDD1</accession>
<dbReference type="AlphaFoldDB" id="A0A930RDD1"/>
<dbReference type="EMBL" id="JABZYP010000017">
    <property type="protein sequence ID" value="MBF1713172.1"/>
    <property type="molecule type" value="Genomic_DNA"/>
</dbReference>
<protein>
    <submittedName>
        <fullName evidence="1">Uncharacterized protein</fullName>
    </submittedName>
</protein>
<evidence type="ECO:0000313" key="2">
    <source>
        <dbReference type="Proteomes" id="UP000721045"/>
    </source>
</evidence>
<sequence>MCQECYTRENRRTPLFNPLDCLESHNQYICGTCGRCICIEKDPKRGLQRWNFPFKSLEIAKLYLKTADYTMKKPCGIYEIENSKGRLSYKIFAMKEDLQLFLKKNKDKSCALSTPVFMIHEYKEYPNTEVRKLTPDEISCYMSERI</sequence>
<gene>
    <name evidence="1" type="ORF">HXO88_05495</name>
</gene>